<name>A0A2K8U8G1_9GAMM</name>
<protein>
    <submittedName>
        <fullName evidence="1">Uncharacterized protein</fullName>
    </submittedName>
</protein>
<dbReference type="InterPro" id="IPR022148">
    <property type="entry name" value="CopG_antitoxin"/>
</dbReference>
<dbReference type="Proteomes" id="UP000232638">
    <property type="component" value="Chromosome"/>
</dbReference>
<dbReference type="EMBL" id="CP020370">
    <property type="protein sequence ID" value="AUB81835.1"/>
    <property type="molecule type" value="Genomic_DNA"/>
</dbReference>
<sequence length="84" mass="9814">MKTQELPRTDSIEELAQFWDTHDLTDFEDQLEAVAAPVFTPKAEAVMKIHLRRQEIAAVTRIARSRGLPRESLVREWVLEKLRE</sequence>
<dbReference type="Pfam" id="PF12441">
    <property type="entry name" value="CopG_antitoxin"/>
    <property type="match status" value="1"/>
</dbReference>
<dbReference type="KEGG" id="tsy:THSYN_13270"/>
<reference evidence="1 2" key="1">
    <citation type="submission" date="2017-03" db="EMBL/GenBank/DDBJ databases">
        <title>Complete genome sequence of Candidatus 'Thiodictyon syntrophicum' sp. nov. strain Cad16T, a photolithoautotroph purple sulfur bacterium isolated from an alpine meromictic lake.</title>
        <authorList>
            <person name="Luedin S.M."/>
            <person name="Pothier J.F."/>
            <person name="Danza F."/>
            <person name="Storelli N."/>
            <person name="Wittwer M."/>
            <person name="Tonolla M."/>
        </authorList>
    </citation>
    <scope>NUCLEOTIDE SEQUENCE [LARGE SCALE GENOMIC DNA]</scope>
    <source>
        <strain evidence="1 2">Cad16T</strain>
    </source>
</reference>
<dbReference type="AlphaFoldDB" id="A0A2K8U8G1"/>
<dbReference type="RefSeq" id="WP_100919589.1">
    <property type="nucleotide sequence ID" value="NZ_CP020370.1"/>
</dbReference>
<evidence type="ECO:0000313" key="1">
    <source>
        <dbReference type="EMBL" id="AUB81835.1"/>
    </source>
</evidence>
<dbReference type="OrthoDB" id="5297245at2"/>
<evidence type="ECO:0000313" key="2">
    <source>
        <dbReference type="Proteomes" id="UP000232638"/>
    </source>
</evidence>
<gene>
    <name evidence="1" type="ORF">THSYN_13270</name>
</gene>
<keyword evidence="2" id="KW-1185">Reference proteome</keyword>
<organism evidence="1 2">
    <name type="scientific">Candidatus Thiodictyon syntrophicum</name>
    <dbReference type="NCBI Taxonomy" id="1166950"/>
    <lineage>
        <taxon>Bacteria</taxon>
        <taxon>Pseudomonadati</taxon>
        <taxon>Pseudomonadota</taxon>
        <taxon>Gammaproteobacteria</taxon>
        <taxon>Chromatiales</taxon>
        <taxon>Chromatiaceae</taxon>
        <taxon>Thiodictyon</taxon>
    </lineage>
</organism>
<accession>A0A2K8U8G1</accession>
<proteinExistence type="predicted"/>